<dbReference type="InterPro" id="IPR024344">
    <property type="entry name" value="MDMPI_metal-binding"/>
</dbReference>
<dbReference type="Proteomes" id="UP000247634">
    <property type="component" value="Chromosome"/>
</dbReference>
<organism evidence="2 3">
    <name type="scientific">Streptomyces actuosus</name>
    <dbReference type="NCBI Taxonomy" id="1885"/>
    <lineage>
        <taxon>Bacteria</taxon>
        <taxon>Bacillati</taxon>
        <taxon>Actinomycetota</taxon>
        <taxon>Actinomycetes</taxon>
        <taxon>Kitasatosporales</taxon>
        <taxon>Streptomycetaceae</taxon>
        <taxon>Streptomyces</taxon>
    </lineage>
</organism>
<keyword evidence="3" id="KW-1185">Reference proteome</keyword>
<evidence type="ECO:0000313" key="2">
    <source>
        <dbReference type="EMBL" id="AWT41255.1"/>
    </source>
</evidence>
<dbReference type="RefSeq" id="WP_110626191.1">
    <property type="nucleotide sequence ID" value="NZ_CP029788.1"/>
</dbReference>
<dbReference type="EMBL" id="CP029788">
    <property type="protein sequence ID" value="AWT41255.1"/>
    <property type="molecule type" value="Genomic_DNA"/>
</dbReference>
<dbReference type="KEGG" id="sact:DMT42_02300"/>
<dbReference type="OrthoDB" id="3671213at2"/>
<dbReference type="InterPro" id="IPR034660">
    <property type="entry name" value="DinB/YfiT-like"/>
</dbReference>
<sequence length="266" mass="29040">MTDWSLGRYCAEILTQTDLLCSLAGDGELTARVPTCPGWNFGQLLRHVGGTHRWADTVVRGRATEPVPDTLVNEVFHYDDKDPAALRDWLADGARRLTDGLVAAGPDARVWTVVPDRPITFWARRMLHETVVHRADAAWTVGVPYALDAAVARDGFEEWLGFGQVPEAYETEDGQEPLLGPGRGLRFEPSDGPGANGPSTGWFVDLTGDAPTWTRDGGGAAAVTVRGPLSDLLLLVYGRPVRDRLHVSGDTGLLALWLERTGFWIE</sequence>
<name>A0A2U9NWL8_STRAS</name>
<dbReference type="InterPro" id="IPR017517">
    <property type="entry name" value="Maleyloyr_isom"/>
</dbReference>
<protein>
    <recommendedName>
        <fullName evidence="1">Mycothiol-dependent maleylpyruvate isomerase metal-binding domain-containing protein</fullName>
    </recommendedName>
</protein>
<evidence type="ECO:0000313" key="3">
    <source>
        <dbReference type="Proteomes" id="UP000247634"/>
    </source>
</evidence>
<accession>A0A2U9NWL8</accession>
<dbReference type="AlphaFoldDB" id="A0A2U9NWL8"/>
<dbReference type="NCBIfam" id="TIGR03083">
    <property type="entry name" value="maleylpyruvate isomerase family mycothiol-dependent enzyme"/>
    <property type="match status" value="1"/>
</dbReference>
<dbReference type="PANTHER" id="PTHR40758:SF1">
    <property type="entry name" value="CONSERVED PROTEIN"/>
    <property type="match status" value="1"/>
</dbReference>
<dbReference type="GO" id="GO:0005886">
    <property type="term" value="C:plasma membrane"/>
    <property type="evidence" value="ECO:0007669"/>
    <property type="project" value="TreeGrafter"/>
</dbReference>
<evidence type="ECO:0000259" key="1">
    <source>
        <dbReference type="Pfam" id="PF11716"/>
    </source>
</evidence>
<reference evidence="2 3" key="1">
    <citation type="submission" date="2018-06" db="EMBL/GenBank/DDBJ databases">
        <title>The complete genome sequence of a nosiheptide producer Streptomyces actuosus ATCC 25421: deducing the ability of producing a new class III lantibiotics.</title>
        <authorList>
            <person name="Liu W."/>
            <person name="Sun F."/>
            <person name="Hu Y."/>
        </authorList>
    </citation>
    <scope>NUCLEOTIDE SEQUENCE [LARGE SCALE GENOMIC DNA]</scope>
    <source>
        <strain evidence="2 3">ATCC 25421</strain>
    </source>
</reference>
<dbReference type="GO" id="GO:0046872">
    <property type="term" value="F:metal ion binding"/>
    <property type="evidence" value="ECO:0007669"/>
    <property type="project" value="InterPro"/>
</dbReference>
<dbReference type="SUPFAM" id="SSF109854">
    <property type="entry name" value="DinB/YfiT-like putative metalloenzymes"/>
    <property type="match status" value="1"/>
</dbReference>
<dbReference type="PANTHER" id="PTHR40758">
    <property type="entry name" value="CONSERVED PROTEIN"/>
    <property type="match status" value="1"/>
</dbReference>
<dbReference type="Pfam" id="PF11716">
    <property type="entry name" value="MDMPI_N"/>
    <property type="match status" value="1"/>
</dbReference>
<feature type="domain" description="Mycothiol-dependent maleylpyruvate isomerase metal-binding" evidence="1">
    <location>
        <begin position="12"/>
        <end position="138"/>
    </location>
</feature>
<proteinExistence type="predicted"/>
<gene>
    <name evidence="2" type="ORF">DMT42_02300</name>
</gene>